<dbReference type="InterPro" id="IPR027417">
    <property type="entry name" value="P-loop_NTPase"/>
</dbReference>
<dbReference type="SUPFAM" id="SSF52540">
    <property type="entry name" value="P-loop containing nucleoside triphosphate hydrolases"/>
    <property type="match status" value="1"/>
</dbReference>
<evidence type="ECO:0008006" key="3">
    <source>
        <dbReference type="Google" id="ProtNLM"/>
    </source>
</evidence>
<proteinExistence type="predicted"/>
<organism evidence="1 2">
    <name type="scientific">Kitasatospora phosalacinea</name>
    <dbReference type="NCBI Taxonomy" id="2065"/>
    <lineage>
        <taxon>Bacteria</taxon>
        <taxon>Bacillati</taxon>
        <taxon>Actinomycetota</taxon>
        <taxon>Actinomycetes</taxon>
        <taxon>Kitasatosporales</taxon>
        <taxon>Streptomycetaceae</taxon>
        <taxon>Kitasatospora</taxon>
    </lineage>
</organism>
<dbReference type="Pfam" id="PF13671">
    <property type="entry name" value="AAA_33"/>
    <property type="match status" value="1"/>
</dbReference>
<dbReference type="RefSeq" id="WP_051777447.1">
    <property type="nucleotide sequence ID" value="NZ_BSRX01000001.1"/>
</dbReference>
<sequence>MDEAEPQPELLLPERLLPELDGTERGLAVLMCGLPGSGKSTYARALERRGFTRLSIDEVVWDRLGHDAAELDPAEYDRMKSAVEAELWQGLVRLLAARRPVVVDYSFWQRATRDRYKALVEQHGCRWELIRLRADLPTLRRRLAARNRRNDANSVTVSEETLQRYFDAFQEPVGEGERVIVQH</sequence>
<gene>
    <name evidence="1" type="ORF">Kpho01_02360</name>
</gene>
<comment type="caution">
    <text evidence="1">The sequence shown here is derived from an EMBL/GenBank/DDBJ whole genome shotgun (WGS) entry which is preliminary data.</text>
</comment>
<name>A0A9W6PBS5_9ACTN</name>
<accession>A0A9W6PBS5</accession>
<dbReference type="Gene3D" id="3.40.50.300">
    <property type="entry name" value="P-loop containing nucleotide triphosphate hydrolases"/>
    <property type="match status" value="1"/>
</dbReference>
<protein>
    <recommendedName>
        <fullName evidence="3">Kinase</fullName>
    </recommendedName>
</protein>
<evidence type="ECO:0000313" key="1">
    <source>
        <dbReference type="EMBL" id="GLW52225.1"/>
    </source>
</evidence>
<evidence type="ECO:0000313" key="2">
    <source>
        <dbReference type="Proteomes" id="UP001165143"/>
    </source>
</evidence>
<dbReference type="EMBL" id="BSRX01000001">
    <property type="protein sequence ID" value="GLW52225.1"/>
    <property type="molecule type" value="Genomic_DNA"/>
</dbReference>
<reference evidence="1" key="1">
    <citation type="submission" date="2023-02" db="EMBL/GenBank/DDBJ databases">
        <title>Kitasatospora phosalacinea NBRC 14362.</title>
        <authorList>
            <person name="Ichikawa N."/>
            <person name="Sato H."/>
            <person name="Tonouchi N."/>
        </authorList>
    </citation>
    <scope>NUCLEOTIDE SEQUENCE</scope>
    <source>
        <strain evidence="1">NBRC 14362</strain>
    </source>
</reference>
<dbReference type="Proteomes" id="UP001165143">
    <property type="component" value="Unassembled WGS sequence"/>
</dbReference>
<dbReference type="OrthoDB" id="2639622at2"/>
<dbReference type="AlphaFoldDB" id="A0A9W6PBS5"/>